<feature type="domain" description="Integral membrane bound transporter" evidence="6">
    <location>
        <begin position="547"/>
        <end position="687"/>
    </location>
</feature>
<feature type="transmembrane region" description="Helical" evidence="5">
    <location>
        <begin position="605"/>
        <end position="624"/>
    </location>
</feature>
<feature type="transmembrane region" description="Helical" evidence="5">
    <location>
        <begin position="509"/>
        <end position="531"/>
    </location>
</feature>
<name>A0AAD3CGX8_9STRA</name>
<comment type="subcellular location">
    <subcellularLocation>
        <location evidence="1">Membrane</location>
        <topology evidence="1">Multi-pass membrane protein</topology>
    </subcellularLocation>
</comment>
<gene>
    <name evidence="7" type="ORF">CTEN210_01907</name>
</gene>
<feature type="transmembrane region" description="Helical" evidence="5">
    <location>
        <begin position="234"/>
        <end position="254"/>
    </location>
</feature>
<reference evidence="7 8" key="1">
    <citation type="journal article" date="2021" name="Sci. Rep.">
        <title>The genome of the diatom Chaetoceros tenuissimus carries an ancient integrated fragment of an extant virus.</title>
        <authorList>
            <person name="Hongo Y."/>
            <person name="Kimura K."/>
            <person name="Takaki Y."/>
            <person name="Yoshida Y."/>
            <person name="Baba S."/>
            <person name="Kobayashi G."/>
            <person name="Nagasaki K."/>
            <person name="Hano T."/>
            <person name="Tomaru Y."/>
        </authorList>
    </citation>
    <scope>NUCLEOTIDE SEQUENCE [LARGE SCALE GENOMIC DNA]</scope>
    <source>
        <strain evidence="7 8">NIES-3715</strain>
    </source>
</reference>
<dbReference type="EMBL" id="BLLK01000020">
    <property type="protein sequence ID" value="GFH45433.1"/>
    <property type="molecule type" value="Genomic_DNA"/>
</dbReference>
<keyword evidence="3 5" id="KW-1133">Transmembrane helix</keyword>
<feature type="transmembrane region" description="Helical" evidence="5">
    <location>
        <begin position="543"/>
        <end position="563"/>
    </location>
</feature>
<dbReference type="Pfam" id="PF13515">
    <property type="entry name" value="FUSC_2"/>
    <property type="match status" value="1"/>
</dbReference>
<evidence type="ECO:0000256" key="3">
    <source>
        <dbReference type="ARBA" id="ARBA00022989"/>
    </source>
</evidence>
<evidence type="ECO:0000313" key="8">
    <source>
        <dbReference type="Proteomes" id="UP001054902"/>
    </source>
</evidence>
<evidence type="ECO:0000256" key="4">
    <source>
        <dbReference type="ARBA" id="ARBA00023136"/>
    </source>
</evidence>
<organism evidence="7 8">
    <name type="scientific">Chaetoceros tenuissimus</name>
    <dbReference type="NCBI Taxonomy" id="426638"/>
    <lineage>
        <taxon>Eukaryota</taxon>
        <taxon>Sar</taxon>
        <taxon>Stramenopiles</taxon>
        <taxon>Ochrophyta</taxon>
        <taxon>Bacillariophyta</taxon>
        <taxon>Coscinodiscophyceae</taxon>
        <taxon>Chaetocerotophycidae</taxon>
        <taxon>Chaetocerotales</taxon>
        <taxon>Chaetocerotaceae</taxon>
        <taxon>Chaetoceros</taxon>
    </lineage>
</organism>
<keyword evidence="2 5" id="KW-0812">Transmembrane</keyword>
<feature type="transmembrane region" description="Helical" evidence="5">
    <location>
        <begin position="674"/>
        <end position="691"/>
    </location>
</feature>
<sequence length="892" mass="99601">MFKEWLKTEHVEVTLRLTLSIFLGYVLTFASSTSSIFPPETKLLFGVLVPFCSMSFPTLAFTFAAVILPLFSVFLFIQVIATILAAVTVVGGNYAFIAAFAFFVFCITFFRFIKSEGNKCSIILIGIVFQTILTWPNVITIRNGFSYPNTFLPPQIQTLLGDMLEDTVQAAKDMGQGKHSINIISGVLKDHIVDVTIANDGSSETFISGGMWLVRETWNLSSGIQNPFAKCGNILLTSLWIILILAVAVLLPPIRTMRTAVWRGIIPAALLDASSIIRSYAATMDKEKSDDEASRNDQELDSGANENARYEMRGKCVYHINTLFAGNLAKLTALEPRIFVCKPGQRTTAILFQLSEVTSKCVRIALGIELLTEREKEFLSDENAHQYLVVADTLEKCAKALACCDISILEKDNIDTENMEDDDENGATYDPFHFQKHASDVVLFSKKWLKAMSVEPPTESYSLAIFFESIKPFLLVQVSHFLNFGSLLMKVFQKATWTDLSKSHSWPRLVWCLKYTVGMTMLTGGFFWDVYREGFVICSKDDPLRLVFASQNAAWCCIAFCFATTQTVEGSIKKGILRMIGTIIGALSAWLALIACETGRYTNRYNPYGIVAWLTVTTILSIYVSTERGFAARVSLSNDYGFGPLYFVVTQVIIVSYGYYYYDPESVPVLVVNRMVSNLVGIALSMLLALIPPTIKGGDPSHCESIVTFHRNSVAEVINTLLSCHLDPENGNVDEARSKLKILSSKVLIQGTHMQEMAVDFEKDASKLRKVPIFLVDPLLKAEISKVTRDIYICAFITKHASDILADGETRSILLNDGSYGRYELENLDRILQLQNLPLSTKNDEGSITFDHQSPRTNGLIDAKLLIYTIKWILNEINGHEEVLCKIKKKEK</sequence>
<feature type="transmembrane region" description="Helical" evidence="5">
    <location>
        <begin position="575"/>
        <end position="593"/>
    </location>
</feature>
<accession>A0AAD3CGX8</accession>
<protein>
    <recommendedName>
        <fullName evidence="6">Integral membrane bound transporter domain-containing protein</fullName>
    </recommendedName>
</protein>
<feature type="transmembrane region" description="Helical" evidence="5">
    <location>
        <begin position="120"/>
        <end position="139"/>
    </location>
</feature>
<evidence type="ECO:0000259" key="6">
    <source>
        <dbReference type="Pfam" id="PF13515"/>
    </source>
</evidence>
<comment type="caution">
    <text evidence="7">The sequence shown here is derived from an EMBL/GenBank/DDBJ whole genome shotgun (WGS) entry which is preliminary data.</text>
</comment>
<proteinExistence type="predicted"/>
<feature type="transmembrane region" description="Helical" evidence="5">
    <location>
        <begin position="13"/>
        <end position="37"/>
    </location>
</feature>
<dbReference type="PANTHER" id="PTHR47804">
    <property type="entry name" value="60S RIBOSOMAL PROTEIN L19"/>
    <property type="match status" value="1"/>
</dbReference>
<dbReference type="InterPro" id="IPR049453">
    <property type="entry name" value="Memb_transporter_dom"/>
</dbReference>
<dbReference type="AlphaFoldDB" id="A0AAD3CGX8"/>
<keyword evidence="4 5" id="KW-0472">Membrane</keyword>
<evidence type="ECO:0000313" key="7">
    <source>
        <dbReference type="EMBL" id="GFH45433.1"/>
    </source>
</evidence>
<dbReference type="Proteomes" id="UP001054902">
    <property type="component" value="Unassembled WGS sequence"/>
</dbReference>
<dbReference type="PANTHER" id="PTHR47804:SF3">
    <property type="entry name" value="PROTEIN BRE4"/>
    <property type="match status" value="1"/>
</dbReference>
<keyword evidence="8" id="KW-1185">Reference proteome</keyword>
<dbReference type="GO" id="GO:0016020">
    <property type="term" value="C:membrane"/>
    <property type="evidence" value="ECO:0007669"/>
    <property type="project" value="UniProtKB-SubCell"/>
</dbReference>
<dbReference type="InterPro" id="IPR052430">
    <property type="entry name" value="IVT-Associated"/>
</dbReference>
<evidence type="ECO:0000256" key="1">
    <source>
        <dbReference type="ARBA" id="ARBA00004141"/>
    </source>
</evidence>
<feature type="transmembrane region" description="Helical" evidence="5">
    <location>
        <begin position="645"/>
        <end position="662"/>
    </location>
</feature>
<feature type="transmembrane region" description="Helical" evidence="5">
    <location>
        <begin position="94"/>
        <end position="113"/>
    </location>
</feature>
<evidence type="ECO:0000256" key="5">
    <source>
        <dbReference type="SAM" id="Phobius"/>
    </source>
</evidence>
<evidence type="ECO:0000256" key="2">
    <source>
        <dbReference type="ARBA" id="ARBA00022692"/>
    </source>
</evidence>